<keyword evidence="6" id="KW-1185">Reference proteome</keyword>
<sequence length="107" mass="12141">METMLPDTFAALGNATRLAIVERLLREGEAAAGDLADGTMSAPAMSHHFKVLRDAGILEQRVDAQRRLYSVRPEAIRAIGRWSLTHRQFWEQSLDRLDQLIDKENRP</sequence>
<dbReference type="Pfam" id="PF12840">
    <property type="entry name" value="HTH_20"/>
    <property type="match status" value="1"/>
</dbReference>
<dbReference type="EMBL" id="LAJE02000173">
    <property type="protein sequence ID" value="OEO31032.1"/>
    <property type="molecule type" value="Genomic_DNA"/>
</dbReference>
<dbReference type="CDD" id="cd00090">
    <property type="entry name" value="HTH_ARSR"/>
    <property type="match status" value="1"/>
</dbReference>
<protein>
    <submittedName>
        <fullName evidence="5">Transcriptional regulator</fullName>
    </submittedName>
</protein>
<keyword evidence="1" id="KW-0805">Transcription regulation</keyword>
<evidence type="ECO:0000259" key="4">
    <source>
        <dbReference type="PROSITE" id="PS50987"/>
    </source>
</evidence>
<dbReference type="SMART" id="SM00418">
    <property type="entry name" value="HTH_ARSR"/>
    <property type="match status" value="1"/>
</dbReference>
<dbReference type="PRINTS" id="PR00778">
    <property type="entry name" value="HTHARSR"/>
</dbReference>
<dbReference type="InterPro" id="IPR051081">
    <property type="entry name" value="HTH_MetalResp_TranReg"/>
</dbReference>
<organism evidence="5 6">
    <name type="scientific">Devosia insulae DS-56</name>
    <dbReference type="NCBI Taxonomy" id="1116389"/>
    <lineage>
        <taxon>Bacteria</taxon>
        <taxon>Pseudomonadati</taxon>
        <taxon>Pseudomonadota</taxon>
        <taxon>Alphaproteobacteria</taxon>
        <taxon>Hyphomicrobiales</taxon>
        <taxon>Devosiaceae</taxon>
        <taxon>Devosia</taxon>
    </lineage>
</organism>
<proteinExistence type="predicted"/>
<dbReference type="InterPro" id="IPR036388">
    <property type="entry name" value="WH-like_DNA-bd_sf"/>
</dbReference>
<feature type="domain" description="HTH arsR-type" evidence="4">
    <location>
        <begin position="1"/>
        <end position="91"/>
    </location>
</feature>
<dbReference type="InterPro" id="IPR001845">
    <property type="entry name" value="HTH_ArsR_DNA-bd_dom"/>
</dbReference>
<accession>A0A1E5XQZ6</accession>
<dbReference type="AlphaFoldDB" id="A0A1E5XQZ6"/>
<dbReference type="Gene3D" id="1.10.10.10">
    <property type="entry name" value="Winged helix-like DNA-binding domain superfamily/Winged helix DNA-binding domain"/>
    <property type="match status" value="1"/>
</dbReference>
<dbReference type="Proteomes" id="UP000095463">
    <property type="component" value="Unassembled WGS sequence"/>
</dbReference>
<name>A0A1E5XQZ6_9HYPH</name>
<keyword evidence="3" id="KW-0804">Transcription</keyword>
<dbReference type="RefSeq" id="WP_069909768.1">
    <property type="nucleotide sequence ID" value="NZ_LAJE02000173.1"/>
</dbReference>
<comment type="caution">
    <text evidence="5">The sequence shown here is derived from an EMBL/GenBank/DDBJ whole genome shotgun (WGS) entry which is preliminary data.</text>
</comment>
<evidence type="ECO:0000256" key="3">
    <source>
        <dbReference type="ARBA" id="ARBA00023163"/>
    </source>
</evidence>
<dbReference type="PANTHER" id="PTHR33154:SF33">
    <property type="entry name" value="TRANSCRIPTIONAL REPRESSOR SDPR"/>
    <property type="match status" value="1"/>
</dbReference>
<dbReference type="InterPro" id="IPR036390">
    <property type="entry name" value="WH_DNA-bd_sf"/>
</dbReference>
<dbReference type="GO" id="GO:0003700">
    <property type="term" value="F:DNA-binding transcription factor activity"/>
    <property type="evidence" value="ECO:0007669"/>
    <property type="project" value="InterPro"/>
</dbReference>
<gene>
    <name evidence="5" type="ORF">VW23_018250</name>
</gene>
<dbReference type="GO" id="GO:0003677">
    <property type="term" value="F:DNA binding"/>
    <property type="evidence" value="ECO:0007669"/>
    <property type="project" value="UniProtKB-KW"/>
</dbReference>
<reference evidence="5 6" key="1">
    <citation type="journal article" date="2015" name="Genome Announc.">
        <title>Genome Assemblies of Three Soil-Associated Devosia species: D. insulae, D. limi, and D. soli.</title>
        <authorList>
            <person name="Hassan Y.I."/>
            <person name="Lepp D."/>
            <person name="Zhou T."/>
        </authorList>
    </citation>
    <scope>NUCLEOTIDE SEQUENCE [LARGE SCALE GENOMIC DNA]</scope>
    <source>
        <strain evidence="5 6">DS-56</strain>
    </source>
</reference>
<evidence type="ECO:0000313" key="6">
    <source>
        <dbReference type="Proteomes" id="UP000095463"/>
    </source>
</evidence>
<evidence type="ECO:0000256" key="1">
    <source>
        <dbReference type="ARBA" id="ARBA00023015"/>
    </source>
</evidence>
<dbReference type="PANTHER" id="PTHR33154">
    <property type="entry name" value="TRANSCRIPTIONAL REGULATOR, ARSR FAMILY"/>
    <property type="match status" value="1"/>
</dbReference>
<dbReference type="OrthoDB" id="9790747at2"/>
<dbReference type="SUPFAM" id="SSF46785">
    <property type="entry name" value="Winged helix' DNA-binding domain"/>
    <property type="match status" value="1"/>
</dbReference>
<evidence type="ECO:0000256" key="2">
    <source>
        <dbReference type="ARBA" id="ARBA00023125"/>
    </source>
</evidence>
<keyword evidence="2" id="KW-0238">DNA-binding</keyword>
<dbReference type="PROSITE" id="PS50987">
    <property type="entry name" value="HTH_ARSR_2"/>
    <property type="match status" value="1"/>
</dbReference>
<dbReference type="NCBIfam" id="NF033788">
    <property type="entry name" value="HTH_metalloreg"/>
    <property type="match status" value="1"/>
</dbReference>
<evidence type="ECO:0000313" key="5">
    <source>
        <dbReference type="EMBL" id="OEO31032.1"/>
    </source>
</evidence>
<dbReference type="InterPro" id="IPR011991">
    <property type="entry name" value="ArsR-like_HTH"/>
</dbReference>